<proteinExistence type="predicted"/>
<evidence type="ECO:0000313" key="2">
    <source>
        <dbReference type="Proteomes" id="UP000759443"/>
    </source>
</evidence>
<dbReference type="Pfam" id="PF17723">
    <property type="entry name" value="RHH_8"/>
    <property type="match status" value="1"/>
</dbReference>
<gene>
    <name evidence="1" type="ORF">J2Z17_004930</name>
</gene>
<accession>A0ABS4E698</accession>
<dbReference type="InterPro" id="IPR041088">
    <property type="entry name" value="RHH_8"/>
</dbReference>
<reference evidence="1 2" key="1">
    <citation type="submission" date="2021-03" db="EMBL/GenBank/DDBJ databases">
        <title>Genomic Encyclopedia of Type Strains, Phase IV (KMG-IV): sequencing the most valuable type-strain genomes for metagenomic binning, comparative biology and taxonomic classification.</title>
        <authorList>
            <person name="Goeker M."/>
        </authorList>
    </citation>
    <scope>NUCLEOTIDE SEQUENCE [LARGE SCALE GENOMIC DNA]</scope>
    <source>
        <strain evidence="1 2">DSM 21600</strain>
    </source>
</reference>
<evidence type="ECO:0000313" key="1">
    <source>
        <dbReference type="EMBL" id="MBP1853469.1"/>
    </source>
</evidence>
<organism evidence="1 2">
    <name type="scientific">Rhizobium halophytocola</name>
    <dbReference type="NCBI Taxonomy" id="735519"/>
    <lineage>
        <taxon>Bacteria</taxon>
        <taxon>Pseudomonadati</taxon>
        <taxon>Pseudomonadota</taxon>
        <taxon>Alphaproteobacteria</taxon>
        <taxon>Hyphomicrobiales</taxon>
        <taxon>Rhizobiaceae</taxon>
        <taxon>Rhizobium/Agrobacterium group</taxon>
        <taxon>Rhizobium</taxon>
    </lineage>
</organism>
<dbReference type="PANTHER" id="PTHR36215:SF1">
    <property type="entry name" value="BLL4998 PROTEIN"/>
    <property type="match status" value="1"/>
</dbReference>
<dbReference type="InterPro" id="IPR010985">
    <property type="entry name" value="Ribbon_hlx_hlx"/>
</dbReference>
<dbReference type="Gene3D" id="1.10.1220.10">
    <property type="entry name" value="Met repressor-like"/>
    <property type="match status" value="1"/>
</dbReference>
<dbReference type="Proteomes" id="UP000759443">
    <property type="component" value="Unassembled WGS sequence"/>
</dbReference>
<name>A0ABS4E698_9HYPH</name>
<protein>
    <submittedName>
        <fullName evidence="1">Arc/MetJ-type ribon-helix-helix transcriptional regulator</fullName>
    </submittedName>
</protein>
<sequence>MSDTEKLTINLGYVDLGRIDLLVQEGFYSNRSDFIRTAIRNQLSTEGEAVRQSVVRQTLELGLRDYDRAELEAVKAAGEKLQIKVVGLVRIASDVTPELALATIASITVLGALQAGRDVKSALADRIL</sequence>
<keyword evidence="2" id="KW-1185">Reference proteome</keyword>
<dbReference type="CDD" id="cd22231">
    <property type="entry name" value="RHH_NikR_HicB-like"/>
    <property type="match status" value="1"/>
</dbReference>
<dbReference type="InterPro" id="IPR013321">
    <property type="entry name" value="Arc_rbn_hlx_hlx"/>
</dbReference>
<dbReference type="PANTHER" id="PTHR36215">
    <property type="entry name" value="BLL4998 PROTEIN"/>
    <property type="match status" value="1"/>
</dbReference>
<comment type="caution">
    <text evidence="1">The sequence shown here is derived from an EMBL/GenBank/DDBJ whole genome shotgun (WGS) entry which is preliminary data.</text>
</comment>
<dbReference type="EMBL" id="JAGGJU010000018">
    <property type="protein sequence ID" value="MBP1853469.1"/>
    <property type="molecule type" value="Genomic_DNA"/>
</dbReference>
<dbReference type="SUPFAM" id="SSF47598">
    <property type="entry name" value="Ribbon-helix-helix"/>
    <property type="match status" value="1"/>
</dbReference>